<evidence type="ECO:0000313" key="3">
    <source>
        <dbReference type="Proteomes" id="UP001318120"/>
    </source>
</evidence>
<name>A0ABZ2E915_9BACT</name>
<keyword evidence="1" id="KW-0472">Membrane</keyword>
<keyword evidence="3" id="KW-1185">Reference proteome</keyword>
<keyword evidence="1" id="KW-1133">Transmembrane helix</keyword>
<organism evidence="2 3">
    <name type="scientific">Campylobacter vicugnae</name>
    <dbReference type="NCBI Taxonomy" id="1660076"/>
    <lineage>
        <taxon>Bacteria</taxon>
        <taxon>Pseudomonadati</taxon>
        <taxon>Campylobacterota</taxon>
        <taxon>Epsilonproteobacteria</taxon>
        <taxon>Campylobacterales</taxon>
        <taxon>Campylobacteraceae</taxon>
        <taxon>Campylobacter</taxon>
    </lineage>
</organism>
<evidence type="ECO:0000256" key="1">
    <source>
        <dbReference type="SAM" id="Phobius"/>
    </source>
</evidence>
<dbReference type="EMBL" id="CP144916">
    <property type="protein sequence ID" value="WWC42189.1"/>
    <property type="molecule type" value="Genomic_DNA"/>
</dbReference>
<evidence type="ECO:0000313" key="2">
    <source>
        <dbReference type="EMBL" id="WWC42189.1"/>
    </source>
</evidence>
<proteinExistence type="predicted"/>
<gene>
    <name evidence="2" type="ORF">CVIC9261_02355</name>
</gene>
<accession>A0ABZ2E915</accession>
<feature type="transmembrane region" description="Helical" evidence="1">
    <location>
        <begin position="97"/>
        <end position="116"/>
    </location>
</feature>
<protein>
    <submittedName>
        <fullName evidence="2">Uncharacterized protein</fullName>
    </submittedName>
</protein>
<dbReference type="Proteomes" id="UP001318120">
    <property type="component" value="Chromosome"/>
</dbReference>
<dbReference type="RefSeq" id="WP_086302475.1">
    <property type="nucleotide sequence ID" value="NZ_CP018793.1"/>
</dbReference>
<sequence>MAKIFKNRLRAYQIAKLKALNAMPVVILFLKPYRKIAKVIIHIGKVMIGITILIKNKFSNLPTNIKVKHKIIAMKPHTLRVKFLQNIHISHTQTRVIILHLAISIMVLFIKLLYFYRFK</sequence>
<dbReference type="GeneID" id="93112915"/>
<reference evidence="2 3" key="1">
    <citation type="journal article" date="2017" name="Genome Biol. Evol.">
        <title>Comparative Genomic Analysis Identifies a Campylobacter Clade Deficient in Selenium Metabolism.</title>
        <authorList>
            <person name="Miller W.G."/>
            <person name="Yee E."/>
            <person name="Lopes B.S."/>
            <person name="Chapman M.H."/>
            <person name="Huynh S."/>
            <person name="Bono J.L."/>
            <person name="Parker C.T."/>
            <person name="Strachan N.J.C."/>
            <person name="Forbes K.J."/>
        </authorList>
    </citation>
    <scope>NUCLEOTIDE SEQUENCE [LARGE SCALE GENOMIC DNA]</scope>
    <source>
        <strain evidence="2 3">RM9261</strain>
    </source>
</reference>
<keyword evidence="1" id="KW-0812">Transmembrane</keyword>